<keyword evidence="2" id="KW-0808">Transferase</keyword>
<keyword evidence="3" id="KW-1185">Reference proteome</keyword>
<dbReference type="PANTHER" id="PTHR22916:SF3">
    <property type="entry name" value="UDP-GLCNAC:BETAGAL BETA-1,3-N-ACETYLGLUCOSAMINYLTRANSFERASE-LIKE PROTEIN 1"/>
    <property type="match status" value="1"/>
</dbReference>
<dbReference type="GO" id="GO:0016758">
    <property type="term" value="F:hexosyltransferase activity"/>
    <property type="evidence" value="ECO:0007669"/>
    <property type="project" value="UniProtKB-ARBA"/>
</dbReference>
<evidence type="ECO:0000259" key="1">
    <source>
        <dbReference type="Pfam" id="PF00535"/>
    </source>
</evidence>
<dbReference type="InterPro" id="IPR001173">
    <property type="entry name" value="Glyco_trans_2-like"/>
</dbReference>
<dbReference type="Gene3D" id="3.90.550.10">
    <property type="entry name" value="Spore Coat Polysaccharide Biosynthesis Protein SpsA, Chain A"/>
    <property type="match status" value="1"/>
</dbReference>
<dbReference type="CDD" id="cd06433">
    <property type="entry name" value="GT_2_WfgS_like"/>
    <property type="match status" value="1"/>
</dbReference>
<protein>
    <submittedName>
        <fullName evidence="2">Glycosyltransferase</fullName>
    </submittedName>
</protein>
<reference evidence="2 3" key="1">
    <citation type="submission" date="2019-10" db="EMBL/GenBank/DDBJ databases">
        <title>Draft Genome Sequence of Cytophagaceae sp. SJW1-29.</title>
        <authorList>
            <person name="Choi A."/>
        </authorList>
    </citation>
    <scope>NUCLEOTIDE SEQUENCE [LARGE SCALE GENOMIC DNA]</scope>
    <source>
        <strain evidence="2 3">SJW1-29</strain>
    </source>
</reference>
<dbReference type="InterPro" id="IPR029044">
    <property type="entry name" value="Nucleotide-diphossugar_trans"/>
</dbReference>
<dbReference type="Proteomes" id="UP000479293">
    <property type="component" value="Unassembled WGS sequence"/>
</dbReference>
<dbReference type="RefSeq" id="WP_373331381.1">
    <property type="nucleotide sequence ID" value="NZ_WHLY01000002.1"/>
</dbReference>
<proteinExistence type="predicted"/>
<sequence>MKISIITVVYNGERTIRDTIESVLAQTHPDVEYIIIDGNSKDSTLEIIKNYGERIHTVLSEPDKGIYDAMNKGIKIATGEVVGLLNADDVYASSDVLAEVARRIVENHADAVYGDLLYVAANDPEKVTRTWKAGAYAPGDFLWGWMPPHPTFFLKRNCYQKYGDFRLDMGSAADYELMLRMIHKNEVKLSYIQKTLVRMRVGGASNSTFKNRLIANRNDQKAWKVNGLKPYVITVLLKPIRKILQFFP</sequence>
<dbReference type="EMBL" id="WHLY01000002">
    <property type="protein sequence ID" value="MPR36793.1"/>
    <property type="molecule type" value="Genomic_DNA"/>
</dbReference>
<gene>
    <name evidence="2" type="ORF">GBK04_26555</name>
</gene>
<dbReference type="SUPFAM" id="SSF53448">
    <property type="entry name" value="Nucleotide-diphospho-sugar transferases"/>
    <property type="match status" value="1"/>
</dbReference>
<comment type="caution">
    <text evidence="2">The sequence shown here is derived from an EMBL/GenBank/DDBJ whole genome shotgun (WGS) entry which is preliminary data.</text>
</comment>
<feature type="domain" description="Glycosyltransferase 2-like" evidence="1">
    <location>
        <begin position="4"/>
        <end position="145"/>
    </location>
</feature>
<dbReference type="AlphaFoldDB" id="A0A7C9FZJ6"/>
<dbReference type="Pfam" id="PF00535">
    <property type="entry name" value="Glycos_transf_2"/>
    <property type="match status" value="1"/>
</dbReference>
<dbReference type="PANTHER" id="PTHR22916">
    <property type="entry name" value="GLYCOSYLTRANSFERASE"/>
    <property type="match status" value="1"/>
</dbReference>
<accession>A0A7C9FZJ6</accession>
<evidence type="ECO:0000313" key="3">
    <source>
        <dbReference type="Proteomes" id="UP000479293"/>
    </source>
</evidence>
<organism evidence="2 3">
    <name type="scientific">Salmonirosea aquatica</name>
    <dbReference type="NCBI Taxonomy" id="2654236"/>
    <lineage>
        <taxon>Bacteria</taxon>
        <taxon>Pseudomonadati</taxon>
        <taxon>Bacteroidota</taxon>
        <taxon>Cytophagia</taxon>
        <taxon>Cytophagales</taxon>
        <taxon>Spirosomataceae</taxon>
        <taxon>Salmonirosea</taxon>
    </lineage>
</organism>
<evidence type="ECO:0000313" key="2">
    <source>
        <dbReference type="EMBL" id="MPR36793.1"/>
    </source>
</evidence>
<name>A0A7C9FZJ6_9BACT</name>